<gene>
    <name evidence="1" type="ORF">ACJEBM_00675</name>
</gene>
<name>A0ACC7MMP1_9PSED</name>
<comment type="caution">
    <text evidence="1">The sequence shown here is derived from an EMBL/GenBank/DDBJ whole genome shotgun (WGS) entry which is preliminary data.</text>
</comment>
<keyword evidence="2" id="KW-1185">Reference proteome</keyword>
<dbReference type="Proteomes" id="UP001622950">
    <property type="component" value="Unassembled WGS sequence"/>
</dbReference>
<protein>
    <submittedName>
        <fullName evidence="1">Acyl-CoA dehydrogenase family protein</fullName>
    </submittedName>
</protein>
<reference evidence="1" key="1">
    <citation type="submission" date="2024-11" db="EMBL/GenBank/DDBJ databases">
        <authorList>
            <person name="Lucas J.A."/>
        </authorList>
    </citation>
    <scope>NUCLEOTIDE SEQUENCE</scope>
    <source>
        <strain evidence="1">Z 8.8</strain>
    </source>
</reference>
<organism evidence="1 2">
    <name type="scientific">Pseudomonas neuropathica</name>
    <dbReference type="NCBI Taxonomy" id="2730425"/>
    <lineage>
        <taxon>Bacteria</taxon>
        <taxon>Pseudomonadati</taxon>
        <taxon>Pseudomonadota</taxon>
        <taxon>Gammaproteobacteria</taxon>
        <taxon>Pseudomonadales</taxon>
        <taxon>Pseudomonadaceae</taxon>
        <taxon>Pseudomonas</taxon>
    </lineage>
</organism>
<accession>A0ACC7MMP1</accession>
<sequence>MDVQRTLYREDHEMFRTAVRRFLEREDLPRLTGRENTGDVERRVWLKAGREGLLCVTLPAQFGGGGDVGHAAVLREEFARAGACDRAMSLHSDVIAPCIAQLASDEQKRRWLPGVCSGEVVLALAVTEPGGKPGSLRTHAVRHGADYLIKGSKTAVGNGIAADLILLACRTDGNNGESGVSLIMVETGRPGVQRIRSAPGCAQPSAAELHLDNVRVPAGNLLGEAGRGLDYLSQAGAQERLLAAIAAASRLEHLLDLTLDHLRQPDTSGHCSWDLQHTRKKVADIKARAVALRVLVDHYLERRMRHPLSAEHTAIAYLYASDTLRKCTEELARLRATQGRLRTHSIAHATVEHGMTGKAMHEIIAQAL</sequence>
<proteinExistence type="predicted"/>
<evidence type="ECO:0000313" key="2">
    <source>
        <dbReference type="Proteomes" id="UP001622950"/>
    </source>
</evidence>
<dbReference type="EMBL" id="JBJHQE010000001">
    <property type="protein sequence ID" value="MFK9079194.1"/>
    <property type="molecule type" value="Genomic_DNA"/>
</dbReference>
<evidence type="ECO:0000313" key="1">
    <source>
        <dbReference type="EMBL" id="MFK9079194.1"/>
    </source>
</evidence>